<reference evidence="8 9" key="1">
    <citation type="submission" date="2020-07" db="EMBL/GenBank/DDBJ databases">
        <title>Sequencing the genomes of 1000 actinobacteria strains.</title>
        <authorList>
            <person name="Klenk H.-P."/>
        </authorList>
    </citation>
    <scope>NUCLEOTIDE SEQUENCE [LARGE SCALE GENOMIC DNA]</scope>
    <source>
        <strain evidence="8 9">DSM 26474</strain>
    </source>
</reference>
<feature type="region of interest" description="Disordered" evidence="7">
    <location>
        <begin position="1"/>
        <end position="31"/>
    </location>
</feature>
<comment type="caution">
    <text evidence="8">The sequence shown here is derived from an EMBL/GenBank/DDBJ whole genome shotgun (WGS) entry which is preliminary data.</text>
</comment>
<dbReference type="InterPro" id="IPR001360">
    <property type="entry name" value="Glyco_hydro_1"/>
</dbReference>
<keyword evidence="3 6" id="KW-0326">Glycosidase</keyword>
<dbReference type="PANTHER" id="PTHR10353">
    <property type="entry name" value="GLYCOSYL HYDROLASE"/>
    <property type="match status" value="1"/>
</dbReference>
<gene>
    <name evidence="8" type="ORF">BJ984_001168</name>
</gene>
<sequence>MSAGTAHPESEATAGMTTTPTATDPAPHGATGPFPEGFLWGVAFAANQVEGGFDEGGKGLSQADVIPFRTARDYVDISALMKASDETIAEAAATPGAAGYPKRSGSDFYHRWEGDVELFAELGLSALRMSIAWSRIFPTGVETEPNEEGLLFYERLFSRLRERGIEPVVTMSHYEMPLHLVTEYGGWTNRAVIGHFERYARTIVTRFRGLVHYWLTFNEINTTVIEPYTGGGVIEREPAPGVDPRQASYQALHHQFVASALAVRLVHELDPDARVGCMLARMAHYPASSDPADVVKAQFDNNLNLFHTDVQVRGRYPGTVRRFWRDQGIDVVMEPGDEALLAEGTVDFLSFSYYMSLVSSVSLEKYGATGGNLFSTIKNPHLPTTEWGWHFDPEGLRYVLDDLWDRYGIPLFIVENGLGATDVLEGSAADAAAGTPDTRAVHDPYRVDYFVQHLRQVREAIADGVELLGYTAWGGLDIVSASTSQMTKRYGVVYVDADDLGNGSYDRIRKDSFFWYQRLVATNGAVLDEG</sequence>
<dbReference type="GO" id="GO:0008706">
    <property type="term" value="F:6-phospho-beta-glucosidase activity"/>
    <property type="evidence" value="ECO:0007669"/>
    <property type="project" value="UniProtKB-EC"/>
</dbReference>
<dbReference type="EMBL" id="JACCBM010000001">
    <property type="protein sequence ID" value="NYD70010.1"/>
    <property type="molecule type" value="Genomic_DNA"/>
</dbReference>
<dbReference type="Pfam" id="PF00232">
    <property type="entry name" value="Glyco_hydro_1"/>
    <property type="match status" value="1"/>
</dbReference>
<dbReference type="InterPro" id="IPR017853">
    <property type="entry name" value="GH"/>
</dbReference>
<dbReference type="PRINTS" id="PR00131">
    <property type="entry name" value="GLHYDRLASE1"/>
</dbReference>
<dbReference type="AlphaFoldDB" id="A0A852SMH8"/>
<dbReference type="GO" id="GO:0005829">
    <property type="term" value="C:cytosol"/>
    <property type="evidence" value="ECO:0007669"/>
    <property type="project" value="TreeGrafter"/>
</dbReference>
<keyword evidence="9" id="KW-1185">Reference proteome</keyword>
<evidence type="ECO:0000313" key="9">
    <source>
        <dbReference type="Proteomes" id="UP000549913"/>
    </source>
</evidence>
<evidence type="ECO:0000256" key="1">
    <source>
        <dbReference type="ARBA" id="ARBA00010838"/>
    </source>
</evidence>
<keyword evidence="2 6" id="KW-0378">Hydrolase</keyword>
<evidence type="ECO:0000313" key="8">
    <source>
        <dbReference type="EMBL" id="NYD70010.1"/>
    </source>
</evidence>
<evidence type="ECO:0000256" key="5">
    <source>
        <dbReference type="RuleBase" id="RU003690"/>
    </source>
</evidence>
<dbReference type="PANTHER" id="PTHR10353:SF122">
    <property type="entry name" value="6-PHOSPHO-BETA-GLUCOSIDASE ASCB-RELATED"/>
    <property type="match status" value="1"/>
</dbReference>
<dbReference type="GO" id="GO:0016052">
    <property type="term" value="P:carbohydrate catabolic process"/>
    <property type="evidence" value="ECO:0007669"/>
    <property type="project" value="TreeGrafter"/>
</dbReference>
<evidence type="ECO:0000256" key="2">
    <source>
        <dbReference type="ARBA" id="ARBA00022801"/>
    </source>
</evidence>
<protein>
    <submittedName>
        <fullName evidence="8">6-phospho-beta-glucosidase</fullName>
        <ecNumber evidence="8">3.2.1.86</ecNumber>
    </submittedName>
</protein>
<evidence type="ECO:0000256" key="7">
    <source>
        <dbReference type="SAM" id="MobiDB-lite"/>
    </source>
</evidence>
<dbReference type="FunFam" id="3.20.20.80:FF:000004">
    <property type="entry name" value="Beta-glucosidase 6-phospho-beta-glucosidase"/>
    <property type="match status" value="1"/>
</dbReference>
<dbReference type="InterPro" id="IPR033132">
    <property type="entry name" value="GH_1_N_CS"/>
</dbReference>
<dbReference type="PROSITE" id="PS00653">
    <property type="entry name" value="GLYCOSYL_HYDROL_F1_2"/>
    <property type="match status" value="1"/>
</dbReference>
<feature type="active site" description="Nucleophile" evidence="4">
    <location>
        <position position="415"/>
    </location>
</feature>
<name>A0A852SMH8_9MICO</name>
<dbReference type="EC" id="3.2.1.86" evidence="8"/>
<comment type="similarity">
    <text evidence="1 5">Belongs to the glycosyl hydrolase 1 family.</text>
</comment>
<dbReference type="InterPro" id="IPR018120">
    <property type="entry name" value="Glyco_hydro_1_AS"/>
</dbReference>
<accession>A0A852SMH8</accession>
<evidence type="ECO:0000256" key="6">
    <source>
        <dbReference type="RuleBase" id="RU004468"/>
    </source>
</evidence>
<dbReference type="SUPFAM" id="SSF51445">
    <property type="entry name" value="(Trans)glycosidases"/>
    <property type="match status" value="1"/>
</dbReference>
<proteinExistence type="inferred from homology"/>
<feature type="compositionally biased region" description="Low complexity" evidence="7">
    <location>
        <begin position="12"/>
        <end position="31"/>
    </location>
</feature>
<dbReference type="PROSITE" id="PS00572">
    <property type="entry name" value="GLYCOSYL_HYDROL_F1_1"/>
    <property type="match status" value="1"/>
</dbReference>
<evidence type="ECO:0000256" key="3">
    <source>
        <dbReference type="ARBA" id="ARBA00023295"/>
    </source>
</evidence>
<dbReference type="RefSeq" id="WP_271206418.1">
    <property type="nucleotide sequence ID" value="NZ_BSEW01000001.1"/>
</dbReference>
<organism evidence="8 9">
    <name type="scientific">Herbiconiux flava</name>
    <dbReference type="NCBI Taxonomy" id="881268"/>
    <lineage>
        <taxon>Bacteria</taxon>
        <taxon>Bacillati</taxon>
        <taxon>Actinomycetota</taxon>
        <taxon>Actinomycetes</taxon>
        <taxon>Micrococcales</taxon>
        <taxon>Microbacteriaceae</taxon>
        <taxon>Herbiconiux</taxon>
    </lineage>
</organism>
<dbReference type="Gene3D" id="3.20.20.80">
    <property type="entry name" value="Glycosidases"/>
    <property type="match status" value="1"/>
</dbReference>
<evidence type="ECO:0000256" key="4">
    <source>
        <dbReference type="PROSITE-ProRule" id="PRU10055"/>
    </source>
</evidence>
<dbReference type="Proteomes" id="UP000549913">
    <property type="component" value="Unassembled WGS sequence"/>
</dbReference>